<dbReference type="Pfam" id="PF13855">
    <property type="entry name" value="LRR_8"/>
    <property type="match status" value="1"/>
</dbReference>
<organism evidence="7 8">
    <name type="scientific">Holothuria leucospilota</name>
    <name type="common">Black long sea cucumber</name>
    <name type="synonym">Mertensiothuria leucospilota</name>
    <dbReference type="NCBI Taxonomy" id="206669"/>
    <lineage>
        <taxon>Eukaryota</taxon>
        <taxon>Metazoa</taxon>
        <taxon>Echinodermata</taxon>
        <taxon>Eleutherozoa</taxon>
        <taxon>Echinozoa</taxon>
        <taxon>Holothuroidea</taxon>
        <taxon>Aspidochirotacea</taxon>
        <taxon>Aspidochirotida</taxon>
        <taxon>Holothuriidae</taxon>
        <taxon>Holothuria</taxon>
    </lineage>
</organism>
<reference evidence="7" key="1">
    <citation type="submission" date="2021-10" db="EMBL/GenBank/DDBJ databases">
        <title>Tropical sea cucumber genome reveals ecological adaptation and Cuvierian tubules defense mechanism.</title>
        <authorList>
            <person name="Chen T."/>
        </authorList>
    </citation>
    <scope>NUCLEOTIDE SEQUENCE</scope>
    <source>
        <strain evidence="7">Nanhai2018</strain>
        <tissue evidence="7">Muscle</tissue>
    </source>
</reference>
<evidence type="ECO:0000256" key="4">
    <source>
        <dbReference type="ARBA" id="ARBA00023180"/>
    </source>
</evidence>
<dbReference type="SUPFAM" id="SSF52058">
    <property type="entry name" value="L domain-like"/>
    <property type="match status" value="1"/>
</dbReference>
<keyword evidence="5" id="KW-0472">Membrane</keyword>
<dbReference type="PANTHER" id="PTHR24366">
    <property type="entry name" value="IG(IMMUNOGLOBULIN) AND LRR(LEUCINE RICH REPEAT) DOMAINS"/>
    <property type="match status" value="1"/>
</dbReference>
<dbReference type="Gene3D" id="3.80.10.10">
    <property type="entry name" value="Ribonuclease Inhibitor"/>
    <property type="match status" value="2"/>
</dbReference>
<keyword evidence="2 6" id="KW-0732">Signal</keyword>
<keyword evidence="5" id="KW-1133">Transmembrane helix</keyword>
<comment type="caution">
    <text evidence="7">The sequence shown here is derived from an EMBL/GenBank/DDBJ whole genome shotgun (WGS) entry which is preliminary data.</text>
</comment>
<evidence type="ECO:0000256" key="3">
    <source>
        <dbReference type="ARBA" id="ARBA00022737"/>
    </source>
</evidence>
<proteinExistence type="predicted"/>
<evidence type="ECO:0000256" key="6">
    <source>
        <dbReference type="SAM" id="SignalP"/>
    </source>
</evidence>
<dbReference type="FunFam" id="3.80.10.10:FF:000770">
    <property type="entry name" value="Uncharacterized protein"/>
    <property type="match status" value="1"/>
</dbReference>
<keyword evidence="5" id="KW-0812">Transmembrane</keyword>
<dbReference type="Proteomes" id="UP001152320">
    <property type="component" value="Chromosome 12"/>
</dbReference>
<dbReference type="PROSITE" id="PS51450">
    <property type="entry name" value="LRR"/>
    <property type="match status" value="1"/>
</dbReference>
<evidence type="ECO:0000256" key="1">
    <source>
        <dbReference type="ARBA" id="ARBA00022614"/>
    </source>
</evidence>
<dbReference type="AlphaFoldDB" id="A0A9Q1H354"/>
<evidence type="ECO:0000313" key="8">
    <source>
        <dbReference type="Proteomes" id="UP001152320"/>
    </source>
</evidence>
<dbReference type="InterPro" id="IPR032675">
    <property type="entry name" value="LRR_dom_sf"/>
</dbReference>
<accession>A0A9Q1H354</accession>
<evidence type="ECO:0000313" key="7">
    <source>
        <dbReference type="EMBL" id="KAJ8031709.1"/>
    </source>
</evidence>
<dbReference type="InterPro" id="IPR001611">
    <property type="entry name" value="Leu-rich_rpt"/>
</dbReference>
<dbReference type="EMBL" id="JAIZAY010000012">
    <property type="protein sequence ID" value="KAJ8031709.1"/>
    <property type="molecule type" value="Genomic_DNA"/>
</dbReference>
<keyword evidence="1" id="KW-0433">Leucine-rich repeat</keyword>
<sequence>MKAVKLLQLIVILVVKVFRQSATTGTIHQLDNALVTDEAGLASSFIQHENLKRVSDCGQVCVYDFSVNKALCDSRNMRQVPHPCGCENARVLELQENNIMLLLSGNFSGFKHVRILNISDNIILKIQPETFAGMSNLKYLMLNNNQLMELQNETFRGTEKSLRRIDLNNNEIIYIEEGAFEGLHKLCTLQLCHNKVKSLSPTVFQGLPMLRHLMICENEIQDLNCNIFNGLRRLETLDLKGNNLQYIHHKLFYGLKSLTTVLLNGNKLIRMPYPENLFDVRQLKLLDFRNNAINESNCVLPYLRISRILRLGGNPFSCDCDFLILQEWYRNRCLAENLDSRLKCEFNGSFIHINQSWRVNCQYAEMEDIVDESVPATSVLSPHTSELTSEREASTKAVKHVSTENNGTNYSRRVFIYLSDLGNSLYLMLSQVSTVVRIIVLIVSCIFIFILLICWKSLKWNHVAKKDNKDFV</sequence>
<dbReference type="SMART" id="SM00369">
    <property type="entry name" value="LRR_TYP"/>
    <property type="match status" value="7"/>
</dbReference>
<feature type="signal peptide" evidence="6">
    <location>
        <begin position="1"/>
        <end position="24"/>
    </location>
</feature>
<keyword evidence="3" id="KW-0677">Repeat</keyword>
<evidence type="ECO:0000256" key="5">
    <source>
        <dbReference type="SAM" id="Phobius"/>
    </source>
</evidence>
<feature type="chain" id="PRO_5040512595" evidence="6">
    <location>
        <begin position="25"/>
        <end position="472"/>
    </location>
</feature>
<keyword evidence="4" id="KW-0325">Glycoprotein</keyword>
<dbReference type="InterPro" id="IPR003591">
    <property type="entry name" value="Leu-rich_rpt_typical-subtyp"/>
</dbReference>
<keyword evidence="8" id="KW-1185">Reference proteome</keyword>
<evidence type="ECO:0000256" key="2">
    <source>
        <dbReference type="ARBA" id="ARBA00022729"/>
    </source>
</evidence>
<dbReference type="OrthoDB" id="28057at2759"/>
<feature type="transmembrane region" description="Helical" evidence="5">
    <location>
        <begin position="435"/>
        <end position="455"/>
    </location>
</feature>
<protein>
    <submittedName>
        <fullName evidence="7">Chondroadherin-like protein</fullName>
    </submittedName>
</protein>
<name>A0A9Q1H354_HOLLE</name>
<gene>
    <name evidence="7" type="ORF">HOLleu_24990</name>
</gene>